<proteinExistence type="predicted"/>
<gene>
    <name evidence="2" type="ORF">HDC03861</name>
</gene>
<sequence length="388" mass="42299">MRIGQGHTSQSVIEYRVYFTPTLRINMAGTIKDLAAAVIKLAISVLSKLQQLGNYLKPKSLYLLGHSFNELAGRRNELIYFPPMPSAQIFAQKSKLCGIKGRVKSEASNLSNALRPQKPKPKPKSTGQAMNVSCKFNVAAANQPSSQSASIFEEYFPINKVCHNNSLAARNLQHVTSNVLGVIPPIPPPPLFPPTRRLLSIYIFAAIYGADEAKHAGRENKLAKGKSFAYATKCPQLWQFVCIDGRGMSYAAKDTHLQYTYSSSSSCSSSSSSSSFLHPSAMANGLFQVVSVASGFCLGKKFSTLMSRNAGGGAVRRRLAMEGPNDRDSETFEEERSGQILADTQLQIGQQGRHVQMSCDRFAGNYSDGLRSQFACGSMMTLIFASPQ</sequence>
<dbReference type="EMBL" id="BK003607">
    <property type="protein sequence ID" value="DAA02305.1"/>
    <property type="molecule type" value="Genomic_DNA"/>
</dbReference>
<evidence type="ECO:0000256" key="1">
    <source>
        <dbReference type="SAM" id="MobiDB-lite"/>
    </source>
</evidence>
<accession>Q6IH09</accession>
<protein>
    <submittedName>
        <fullName evidence="2">HDC03861</fullName>
    </submittedName>
</protein>
<feature type="region of interest" description="Disordered" evidence="1">
    <location>
        <begin position="108"/>
        <end position="128"/>
    </location>
</feature>
<name>Q6IH09_DROME</name>
<dbReference type="AlphaFoldDB" id="Q6IH09"/>
<reference evidence="2" key="1">
    <citation type="journal article" date="2003" name="Genome Biol.">
        <title>An integrated gene annotation and transcriptional profiling approach towards the full gene content of the Drosophila genome.</title>
        <authorList>
            <person name="Hild M."/>
            <person name="Beckmann B."/>
            <person name="Haas S.A."/>
            <person name="Koch B."/>
            <person name="Solovyev V."/>
            <person name="Busold C."/>
            <person name="Fellenberg K."/>
            <person name="Boutros M."/>
            <person name="Vingron M."/>
            <person name="Sauer F."/>
            <person name="Hoheisel J.D."/>
            <person name="Paro R."/>
        </authorList>
    </citation>
    <scope>NUCLEOTIDE SEQUENCE</scope>
</reference>
<evidence type="ECO:0000313" key="2">
    <source>
        <dbReference type="EMBL" id="DAA02305.1"/>
    </source>
</evidence>
<organism evidence="2">
    <name type="scientific">Drosophila melanogaster</name>
    <name type="common">Fruit fly</name>
    <dbReference type="NCBI Taxonomy" id="7227"/>
    <lineage>
        <taxon>Eukaryota</taxon>
        <taxon>Metazoa</taxon>
        <taxon>Ecdysozoa</taxon>
        <taxon>Arthropoda</taxon>
        <taxon>Hexapoda</taxon>
        <taxon>Insecta</taxon>
        <taxon>Pterygota</taxon>
        <taxon>Neoptera</taxon>
        <taxon>Endopterygota</taxon>
        <taxon>Diptera</taxon>
        <taxon>Brachycera</taxon>
        <taxon>Muscomorpha</taxon>
        <taxon>Ephydroidea</taxon>
        <taxon>Drosophilidae</taxon>
        <taxon>Drosophila</taxon>
        <taxon>Sophophora</taxon>
    </lineage>
</organism>